<proteinExistence type="predicted"/>
<accession>A0ABD0S0S2</accession>
<keyword evidence="2" id="KW-1185">Reference proteome</keyword>
<feature type="non-terminal residue" evidence="1">
    <location>
        <position position="60"/>
    </location>
</feature>
<gene>
    <name evidence="1" type="ORF">M9458_001989</name>
</gene>
<comment type="caution">
    <text evidence="1">The sequence shown here is derived from an EMBL/GenBank/DDBJ whole genome shotgun (WGS) entry which is preliminary data.</text>
</comment>
<name>A0ABD0S0S2_CIRMR</name>
<dbReference type="Proteomes" id="UP001529510">
    <property type="component" value="Unassembled WGS sequence"/>
</dbReference>
<reference evidence="1 2" key="1">
    <citation type="submission" date="2024-05" db="EMBL/GenBank/DDBJ databases">
        <title>Genome sequencing and assembly of Indian major carp, Cirrhinus mrigala (Hamilton, 1822).</title>
        <authorList>
            <person name="Mohindra V."/>
            <person name="Chowdhury L.M."/>
            <person name="Lal K."/>
            <person name="Jena J.K."/>
        </authorList>
    </citation>
    <scope>NUCLEOTIDE SEQUENCE [LARGE SCALE GENOMIC DNA]</scope>
    <source>
        <strain evidence="1">CM1030</strain>
        <tissue evidence="1">Blood</tissue>
    </source>
</reference>
<dbReference type="EMBL" id="JAMKFB020000001">
    <property type="protein sequence ID" value="KAL0203971.1"/>
    <property type="molecule type" value="Genomic_DNA"/>
</dbReference>
<evidence type="ECO:0000313" key="1">
    <source>
        <dbReference type="EMBL" id="KAL0203971.1"/>
    </source>
</evidence>
<sequence>MTPAWTSVDLNARPDGETGIPDCVFVKKQSPSMPTLLQKLFSKRAVGNGSARDCSTAAEQ</sequence>
<organism evidence="1 2">
    <name type="scientific">Cirrhinus mrigala</name>
    <name type="common">Mrigala</name>
    <dbReference type="NCBI Taxonomy" id="683832"/>
    <lineage>
        <taxon>Eukaryota</taxon>
        <taxon>Metazoa</taxon>
        <taxon>Chordata</taxon>
        <taxon>Craniata</taxon>
        <taxon>Vertebrata</taxon>
        <taxon>Euteleostomi</taxon>
        <taxon>Actinopterygii</taxon>
        <taxon>Neopterygii</taxon>
        <taxon>Teleostei</taxon>
        <taxon>Ostariophysi</taxon>
        <taxon>Cypriniformes</taxon>
        <taxon>Cyprinidae</taxon>
        <taxon>Labeoninae</taxon>
        <taxon>Labeonini</taxon>
        <taxon>Cirrhinus</taxon>
    </lineage>
</organism>
<protein>
    <submittedName>
        <fullName evidence="1">Uncharacterized protein</fullName>
    </submittedName>
</protein>
<dbReference type="AlphaFoldDB" id="A0ABD0S0S2"/>
<evidence type="ECO:0000313" key="2">
    <source>
        <dbReference type="Proteomes" id="UP001529510"/>
    </source>
</evidence>